<evidence type="ECO:0000313" key="1">
    <source>
        <dbReference type="EMBL" id="CAB4127384.1"/>
    </source>
</evidence>
<dbReference type="EMBL" id="LR796208">
    <property type="protein sequence ID" value="CAB4127384.1"/>
    <property type="molecule type" value="Genomic_DNA"/>
</dbReference>
<proteinExistence type="predicted"/>
<organism evidence="1">
    <name type="scientific">uncultured Caudovirales phage</name>
    <dbReference type="NCBI Taxonomy" id="2100421"/>
    <lineage>
        <taxon>Viruses</taxon>
        <taxon>Duplodnaviria</taxon>
        <taxon>Heunggongvirae</taxon>
        <taxon>Uroviricota</taxon>
        <taxon>Caudoviricetes</taxon>
        <taxon>Peduoviridae</taxon>
        <taxon>Maltschvirus</taxon>
        <taxon>Maltschvirus maltsch</taxon>
    </lineage>
</organism>
<name>A0A6J5KY43_9CAUD</name>
<reference evidence="1" key="1">
    <citation type="submission" date="2020-04" db="EMBL/GenBank/DDBJ databases">
        <authorList>
            <person name="Chiriac C."/>
            <person name="Salcher M."/>
            <person name="Ghai R."/>
            <person name="Kavagutti S V."/>
        </authorList>
    </citation>
    <scope>NUCLEOTIDE SEQUENCE</scope>
</reference>
<sequence length="46" mass="5093">MSVSKTFECQSCETEGKIVIRTEDVNLEDVAYCPVCGGSIFDEDDE</sequence>
<accession>A0A6J5KY43</accession>
<dbReference type="SUPFAM" id="SSF57783">
    <property type="entry name" value="Zinc beta-ribbon"/>
    <property type="match status" value="1"/>
</dbReference>
<protein>
    <submittedName>
        <fullName evidence="1">Uncharacterized protein</fullName>
    </submittedName>
</protein>
<gene>
    <name evidence="1" type="ORF">UFOVP84_160</name>
</gene>